<reference evidence="4" key="1">
    <citation type="submission" date="2019-09" db="EMBL/GenBank/DDBJ databases">
        <title>Distinct polysaccharide growth profiles of human intestinal Prevotella copri isolates.</title>
        <authorList>
            <person name="Fehlner-Peach H."/>
            <person name="Magnabosco C."/>
            <person name="Raghavan V."/>
            <person name="Scher J.U."/>
            <person name="Tett A."/>
            <person name="Cox L.M."/>
            <person name="Gottsegen C."/>
            <person name="Watters A."/>
            <person name="Wiltshire- Gordon J.D."/>
            <person name="Segata N."/>
            <person name="Bonneau R."/>
            <person name="Littman D.R."/>
        </authorList>
    </citation>
    <scope>NUCLEOTIDE SEQUENCE [LARGE SCALE GENOMIC DNA]</scope>
    <source>
        <strain evidence="4">iAA108</strain>
    </source>
</reference>
<dbReference type="PANTHER" id="PTHR11927">
    <property type="entry name" value="GALACTOSIDE 2-L-FUCOSYLTRANSFERASE"/>
    <property type="match status" value="1"/>
</dbReference>
<dbReference type="Gene3D" id="3.40.50.11350">
    <property type="match status" value="1"/>
</dbReference>
<dbReference type="CDD" id="cd11301">
    <property type="entry name" value="Fut1_Fut2_like"/>
    <property type="match status" value="1"/>
</dbReference>
<protein>
    <submittedName>
        <fullName evidence="3">Alpha-1,2-fucosyltransferase</fullName>
    </submittedName>
</protein>
<name>A0AA90UTW2_9BACT</name>
<sequence>MKIVNIIGGLGNQMFEYAMYLALKDAHPDEEIVCTTRSFRGYGLHNGYELERIFSIKVIEASLWQLCQLAYPFWNYRSWQVINHLLPKRKSMTLSIPEIPYNKYDVERNDDVFYDGYWQNEDYFKNIRKSILDAFCFPDIVDERNKELIEKLYGKNSVSCHVRRGDYLKHSMMCVCTPEYYARAIGKMNQQVNPELYCVFSDDIEWCRENIGVLCKGMNVIYVDWNKGQESFRDMQLMSLCKHNIIANSSFSWWGAWLNQNKDKVVMAPKDWMNKRVANDPICKDWIRIERGMMKNVDNITVL</sequence>
<keyword evidence="2" id="KW-0808">Transferase</keyword>
<evidence type="ECO:0000256" key="1">
    <source>
        <dbReference type="ARBA" id="ARBA00022676"/>
    </source>
</evidence>
<dbReference type="Proteomes" id="UP000421408">
    <property type="component" value="Unassembled WGS sequence"/>
</dbReference>
<dbReference type="InterPro" id="IPR002516">
    <property type="entry name" value="Glyco_trans_11"/>
</dbReference>
<evidence type="ECO:0000313" key="3">
    <source>
        <dbReference type="EMBL" id="MQN82431.1"/>
    </source>
</evidence>
<dbReference type="RefSeq" id="WP_153117831.1">
    <property type="nucleotide sequence ID" value="NZ_VZCC01000004.1"/>
</dbReference>
<dbReference type="Pfam" id="PF01531">
    <property type="entry name" value="Glyco_transf_11"/>
    <property type="match status" value="1"/>
</dbReference>
<keyword evidence="1" id="KW-0328">Glycosyltransferase</keyword>
<dbReference type="AlphaFoldDB" id="A0AA90UTW2"/>
<comment type="caution">
    <text evidence="3">The sequence shown here is derived from an EMBL/GenBank/DDBJ whole genome shotgun (WGS) entry which is preliminary data.</text>
</comment>
<dbReference type="GO" id="GO:0005975">
    <property type="term" value="P:carbohydrate metabolic process"/>
    <property type="evidence" value="ECO:0007669"/>
    <property type="project" value="InterPro"/>
</dbReference>
<accession>A0AA90UTW2</accession>
<gene>
    <name evidence="3" type="ORF">F7D74_00155</name>
</gene>
<evidence type="ECO:0000313" key="4">
    <source>
        <dbReference type="Proteomes" id="UP000421408"/>
    </source>
</evidence>
<dbReference type="EMBL" id="VZCC01000004">
    <property type="protein sequence ID" value="MQN82431.1"/>
    <property type="molecule type" value="Genomic_DNA"/>
</dbReference>
<dbReference type="PANTHER" id="PTHR11927:SF9">
    <property type="entry name" value="L-FUCOSYLTRANSFERASE"/>
    <property type="match status" value="1"/>
</dbReference>
<organism evidence="3 4">
    <name type="scientific">Segatella copri</name>
    <dbReference type="NCBI Taxonomy" id="165179"/>
    <lineage>
        <taxon>Bacteria</taxon>
        <taxon>Pseudomonadati</taxon>
        <taxon>Bacteroidota</taxon>
        <taxon>Bacteroidia</taxon>
        <taxon>Bacteroidales</taxon>
        <taxon>Prevotellaceae</taxon>
        <taxon>Segatella</taxon>
    </lineage>
</organism>
<dbReference type="GO" id="GO:0008107">
    <property type="term" value="F:galactoside 2-alpha-L-fucosyltransferase activity"/>
    <property type="evidence" value="ECO:0007669"/>
    <property type="project" value="InterPro"/>
</dbReference>
<proteinExistence type="predicted"/>
<dbReference type="GO" id="GO:0016020">
    <property type="term" value="C:membrane"/>
    <property type="evidence" value="ECO:0007669"/>
    <property type="project" value="InterPro"/>
</dbReference>
<evidence type="ECO:0000256" key="2">
    <source>
        <dbReference type="ARBA" id="ARBA00022679"/>
    </source>
</evidence>